<dbReference type="RefSeq" id="WP_150216916.1">
    <property type="nucleotide sequence ID" value="NZ_CP029192.1"/>
</dbReference>
<protein>
    <submittedName>
        <fullName evidence="1">Uncharacterized protein</fullName>
    </submittedName>
</protein>
<organism evidence="1 2">
    <name type="scientific">Streptomyces venezuelae</name>
    <dbReference type="NCBI Taxonomy" id="54571"/>
    <lineage>
        <taxon>Bacteria</taxon>
        <taxon>Bacillati</taxon>
        <taxon>Actinomycetota</taxon>
        <taxon>Actinomycetes</taxon>
        <taxon>Kitasatosporales</taxon>
        <taxon>Streptomycetaceae</taxon>
        <taxon>Streptomyces</taxon>
    </lineage>
</organism>
<gene>
    <name evidence="1" type="ORF">DEJ48_16470</name>
</gene>
<name>A0A5P2BX36_STRVZ</name>
<reference evidence="1 2" key="1">
    <citation type="submission" date="2018-05" db="EMBL/GenBank/DDBJ databases">
        <title>Streptomyces venezuelae.</title>
        <authorList>
            <person name="Kim W."/>
            <person name="Lee N."/>
            <person name="Cho B.-K."/>
        </authorList>
    </citation>
    <scope>NUCLEOTIDE SEQUENCE [LARGE SCALE GENOMIC DNA]</scope>
    <source>
        <strain evidence="1 2">ATCC 14584</strain>
    </source>
</reference>
<dbReference type="Proteomes" id="UP000322927">
    <property type="component" value="Chromosome"/>
</dbReference>
<evidence type="ECO:0000313" key="2">
    <source>
        <dbReference type="Proteomes" id="UP000322927"/>
    </source>
</evidence>
<sequence length="100" mass="10862">MELAELRTLYDRLATELAPSEYEVVWQGPAAERPKQAASLGIDGPERLAELTVWDSGEAQLQLGDLADGHVTEERLRLADAGELAAAVDRMTAWVTGRDG</sequence>
<dbReference type="OrthoDB" id="338520at2"/>
<proteinExistence type="predicted"/>
<evidence type="ECO:0000313" key="1">
    <source>
        <dbReference type="EMBL" id="QES34787.1"/>
    </source>
</evidence>
<accession>A0A5P2BX36</accession>
<dbReference type="AlphaFoldDB" id="A0A5P2BX36"/>
<dbReference type="EMBL" id="CP029192">
    <property type="protein sequence ID" value="QES34787.1"/>
    <property type="molecule type" value="Genomic_DNA"/>
</dbReference>